<dbReference type="Gene3D" id="2.60.120.380">
    <property type="match status" value="1"/>
</dbReference>
<dbReference type="EMBL" id="JASGBI010000001">
    <property type="protein sequence ID" value="MDI9237876.1"/>
    <property type="molecule type" value="Genomic_DNA"/>
</dbReference>
<feature type="domain" description="Peptidase C-terminal archaeal/bacterial" evidence="1">
    <location>
        <begin position="10"/>
        <end position="77"/>
    </location>
</feature>
<dbReference type="Proteomes" id="UP001321580">
    <property type="component" value="Unassembled WGS sequence"/>
</dbReference>
<evidence type="ECO:0000313" key="3">
    <source>
        <dbReference type="Proteomes" id="UP001321580"/>
    </source>
</evidence>
<dbReference type="Pfam" id="PF04151">
    <property type="entry name" value="PPC"/>
    <property type="match status" value="1"/>
</dbReference>
<accession>A0ABT6XCK4</accession>
<proteinExistence type="predicted"/>
<protein>
    <submittedName>
        <fullName evidence="2">PPC domain-containing protein</fullName>
    </submittedName>
</protein>
<dbReference type="InterPro" id="IPR007280">
    <property type="entry name" value="Peptidase_C_arc/bac"/>
</dbReference>
<keyword evidence="3" id="KW-1185">Reference proteome</keyword>
<reference evidence="2 3" key="1">
    <citation type="submission" date="2023-05" db="EMBL/GenBank/DDBJ databases">
        <title>Lysobacter sp. strain LF1 Genome sequencing and assembly.</title>
        <authorList>
            <person name="Jung Y."/>
        </authorList>
    </citation>
    <scope>NUCLEOTIDE SEQUENCE [LARGE SCALE GENOMIC DNA]</scope>
    <source>
        <strain evidence="2 3">LF1</strain>
    </source>
</reference>
<name>A0ABT6XCK4_9GAMM</name>
<organism evidence="2 3">
    <name type="scientific">Lysobacter stagni</name>
    <dbReference type="NCBI Taxonomy" id="3045172"/>
    <lineage>
        <taxon>Bacteria</taxon>
        <taxon>Pseudomonadati</taxon>
        <taxon>Pseudomonadota</taxon>
        <taxon>Gammaproteobacteria</taxon>
        <taxon>Lysobacterales</taxon>
        <taxon>Lysobacteraceae</taxon>
        <taxon>Lysobacter</taxon>
    </lineage>
</organism>
<comment type="caution">
    <text evidence="2">The sequence shown here is derived from an EMBL/GenBank/DDBJ whole genome shotgun (WGS) entry which is preliminary data.</text>
</comment>
<dbReference type="RefSeq" id="WP_283213914.1">
    <property type="nucleotide sequence ID" value="NZ_JASGBI010000001.1"/>
</dbReference>
<evidence type="ECO:0000313" key="2">
    <source>
        <dbReference type="EMBL" id="MDI9237876.1"/>
    </source>
</evidence>
<sequence>MPPLAGGQSVIYAIDIPAGRDRLEVTTYGGRGTLAMYANYEVEPMSAANIASSVRPGTNQVVNINAPAEGRYYIKVTATADSAGVLVRARIF</sequence>
<evidence type="ECO:0000259" key="1">
    <source>
        <dbReference type="Pfam" id="PF04151"/>
    </source>
</evidence>
<gene>
    <name evidence="2" type="ORF">QLQ15_02985</name>
</gene>